<feature type="domain" description="RNA polymerase sigma-70 region 2" evidence="6">
    <location>
        <begin position="18"/>
        <end position="81"/>
    </location>
</feature>
<evidence type="ECO:0000256" key="1">
    <source>
        <dbReference type="ARBA" id="ARBA00010641"/>
    </source>
</evidence>
<dbReference type="PANTHER" id="PTHR43133:SF8">
    <property type="entry name" value="RNA POLYMERASE SIGMA FACTOR HI_1459-RELATED"/>
    <property type="match status" value="1"/>
</dbReference>
<dbReference type="GO" id="GO:0003677">
    <property type="term" value="F:DNA binding"/>
    <property type="evidence" value="ECO:0007669"/>
    <property type="project" value="UniProtKB-KW"/>
</dbReference>
<dbReference type="GO" id="GO:0016987">
    <property type="term" value="F:sigma factor activity"/>
    <property type="evidence" value="ECO:0007669"/>
    <property type="project" value="UniProtKB-KW"/>
</dbReference>
<gene>
    <name evidence="8" type="ORF">KDW_61090</name>
</gene>
<comment type="caution">
    <text evidence="8">The sequence shown here is derived from an EMBL/GenBank/DDBJ whole genome shotgun (WGS) entry which is preliminary data.</text>
</comment>
<reference evidence="8 9" key="1">
    <citation type="submission" date="2019-10" db="EMBL/GenBank/DDBJ databases">
        <title>Dictyobacter vulcani sp. nov., within the class Ktedonobacteria, isolated from soil of volcanic Mt. Zao.</title>
        <authorList>
            <person name="Zheng Y."/>
            <person name="Wang C.M."/>
            <person name="Sakai Y."/>
            <person name="Abe K."/>
            <person name="Yokota A."/>
            <person name="Yabe S."/>
        </authorList>
    </citation>
    <scope>NUCLEOTIDE SEQUENCE [LARGE SCALE GENOMIC DNA]</scope>
    <source>
        <strain evidence="8 9">W12</strain>
    </source>
</reference>
<dbReference type="GO" id="GO:0006352">
    <property type="term" value="P:DNA-templated transcription initiation"/>
    <property type="evidence" value="ECO:0007669"/>
    <property type="project" value="InterPro"/>
</dbReference>
<evidence type="ECO:0000313" key="8">
    <source>
        <dbReference type="EMBL" id="GER91947.1"/>
    </source>
</evidence>
<dbReference type="RefSeq" id="WP_151759512.1">
    <property type="nucleotide sequence ID" value="NZ_BKZW01000004.1"/>
</dbReference>
<evidence type="ECO:0000313" key="9">
    <source>
        <dbReference type="Proteomes" id="UP000326912"/>
    </source>
</evidence>
<dbReference type="InterPro" id="IPR036388">
    <property type="entry name" value="WH-like_DNA-bd_sf"/>
</dbReference>
<evidence type="ECO:0000259" key="6">
    <source>
        <dbReference type="Pfam" id="PF04542"/>
    </source>
</evidence>
<dbReference type="NCBIfam" id="TIGR02937">
    <property type="entry name" value="sigma70-ECF"/>
    <property type="match status" value="1"/>
</dbReference>
<dbReference type="Proteomes" id="UP000326912">
    <property type="component" value="Unassembled WGS sequence"/>
</dbReference>
<dbReference type="AlphaFoldDB" id="A0A5J4KZJ1"/>
<evidence type="ECO:0000259" key="7">
    <source>
        <dbReference type="Pfam" id="PF08281"/>
    </source>
</evidence>
<dbReference type="EMBL" id="BKZW01000004">
    <property type="protein sequence ID" value="GER91947.1"/>
    <property type="molecule type" value="Genomic_DNA"/>
</dbReference>
<evidence type="ECO:0000256" key="5">
    <source>
        <dbReference type="ARBA" id="ARBA00023163"/>
    </source>
</evidence>
<keyword evidence="2" id="KW-0805">Transcription regulation</keyword>
<dbReference type="InterPro" id="IPR007627">
    <property type="entry name" value="RNA_pol_sigma70_r2"/>
</dbReference>
<dbReference type="InterPro" id="IPR014284">
    <property type="entry name" value="RNA_pol_sigma-70_dom"/>
</dbReference>
<feature type="domain" description="RNA polymerase sigma factor 70 region 4 type 2" evidence="7">
    <location>
        <begin position="122"/>
        <end position="173"/>
    </location>
</feature>
<keyword evidence="9" id="KW-1185">Reference proteome</keyword>
<dbReference type="Pfam" id="PF08281">
    <property type="entry name" value="Sigma70_r4_2"/>
    <property type="match status" value="1"/>
</dbReference>
<proteinExistence type="inferred from homology"/>
<dbReference type="InterPro" id="IPR039425">
    <property type="entry name" value="RNA_pol_sigma-70-like"/>
</dbReference>
<dbReference type="Pfam" id="PF04542">
    <property type="entry name" value="Sigma70_r2"/>
    <property type="match status" value="1"/>
</dbReference>
<sequence>MEKIDDGLLDVEQILQVERPRLLRLCSRITGNASVAEDMVQETLLEAWRHLDSLQDPEKFAPWLNGIARNVCLRWQQRQQRERSHLIEVPARDGDGLTTLAETLLDDCDVEIELERRELASLLDQAMDLLPQQTRAMLLERYVRESPLSEIAGLLGMNVNAVSMRLQRGKLALRRALAAELKLEAEDYAPRTRRPGPRPRYGATYVDSNACSASFSLSNLSST</sequence>
<evidence type="ECO:0000256" key="4">
    <source>
        <dbReference type="ARBA" id="ARBA00023125"/>
    </source>
</evidence>
<keyword evidence="4" id="KW-0238">DNA-binding</keyword>
<dbReference type="InterPro" id="IPR013249">
    <property type="entry name" value="RNA_pol_sigma70_r4_t2"/>
</dbReference>
<keyword evidence="3" id="KW-0731">Sigma factor</keyword>
<keyword evidence="5" id="KW-0804">Transcription</keyword>
<dbReference type="PANTHER" id="PTHR43133">
    <property type="entry name" value="RNA POLYMERASE ECF-TYPE SIGMA FACTO"/>
    <property type="match status" value="1"/>
</dbReference>
<comment type="similarity">
    <text evidence="1">Belongs to the sigma-70 factor family. ECF subfamily.</text>
</comment>
<protein>
    <recommendedName>
        <fullName evidence="10">RNA polymerase sigma factor</fullName>
    </recommendedName>
</protein>
<dbReference type="Gene3D" id="1.10.1740.10">
    <property type="match status" value="1"/>
</dbReference>
<dbReference type="InterPro" id="IPR013324">
    <property type="entry name" value="RNA_pol_sigma_r3/r4-like"/>
</dbReference>
<dbReference type="SUPFAM" id="SSF88946">
    <property type="entry name" value="Sigma2 domain of RNA polymerase sigma factors"/>
    <property type="match status" value="1"/>
</dbReference>
<evidence type="ECO:0000256" key="2">
    <source>
        <dbReference type="ARBA" id="ARBA00023015"/>
    </source>
</evidence>
<accession>A0A5J4KZJ1</accession>
<dbReference type="InterPro" id="IPR013325">
    <property type="entry name" value="RNA_pol_sigma_r2"/>
</dbReference>
<dbReference type="SUPFAM" id="SSF88659">
    <property type="entry name" value="Sigma3 and sigma4 domains of RNA polymerase sigma factors"/>
    <property type="match status" value="1"/>
</dbReference>
<organism evidence="8 9">
    <name type="scientific">Dictyobacter vulcani</name>
    <dbReference type="NCBI Taxonomy" id="2607529"/>
    <lineage>
        <taxon>Bacteria</taxon>
        <taxon>Bacillati</taxon>
        <taxon>Chloroflexota</taxon>
        <taxon>Ktedonobacteria</taxon>
        <taxon>Ktedonobacterales</taxon>
        <taxon>Dictyobacteraceae</taxon>
        <taxon>Dictyobacter</taxon>
    </lineage>
</organism>
<evidence type="ECO:0008006" key="10">
    <source>
        <dbReference type="Google" id="ProtNLM"/>
    </source>
</evidence>
<dbReference type="Gene3D" id="1.10.10.10">
    <property type="entry name" value="Winged helix-like DNA-binding domain superfamily/Winged helix DNA-binding domain"/>
    <property type="match status" value="1"/>
</dbReference>
<evidence type="ECO:0000256" key="3">
    <source>
        <dbReference type="ARBA" id="ARBA00023082"/>
    </source>
</evidence>
<name>A0A5J4KZJ1_9CHLR</name>